<evidence type="ECO:0000256" key="3">
    <source>
        <dbReference type="ARBA" id="ARBA00022989"/>
    </source>
</evidence>
<dbReference type="PANTHER" id="PTHR24243">
    <property type="entry name" value="G-PROTEIN COUPLED RECEPTOR"/>
    <property type="match status" value="1"/>
</dbReference>
<evidence type="ECO:0000256" key="5">
    <source>
        <dbReference type="ARBA" id="ARBA00023136"/>
    </source>
</evidence>
<feature type="transmembrane region" description="Helical" evidence="10">
    <location>
        <begin position="110"/>
        <end position="131"/>
    </location>
</feature>
<keyword evidence="7 8" id="KW-0807">Transducer</keyword>
<dbReference type="Pfam" id="PF00001">
    <property type="entry name" value="7tm_1"/>
    <property type="match status" value="1"/>
</dbReference>
<dbReference type="InterPro" id="IPR017452">
    <property type="entry name" value="GPCR_Rhodpsn_7TM"/>
</dbReference>
<evidence type="ECO:0000256" key="1">
    <source>
        <dbReference type="ARBA" id="ARBA00004141"/>
    </source>
</evidence>
<dbReference type="CDD" id="cd00637">
    <property type="entry name" value="7tm_classA_rhodopsin-like"/>
    <property type="match status" value="1"/>
</dbReference>
<dbReference type="PROSITE" id="PS50262">
    <property type="entry name" value="G_PROTEIN_RECEP_F1_2"/>
    <property type="match status" value="1"/>
</dbReference>
<feature type="transmembrane region" description="Helical" evidence="10">
    <location>
        <begin position="72"/>
        <end position="90"/>
    </location>
</feature>
<reference evidence="12" key="1">
    <citation type="submission" date="2019-08" db="EMBL/GenBank/DDBJ databases">
        <title>The improved chromosome-level genome for the pearl oyster Pinctada fucata martensii using PacBio sequencing and Hi-C.</title>
        <authorList>
            <person name="Zheng Z."/>
        </authorList>
    </citation>
    <scope>NUCLEOTIDE SEQUENCE</scope>
    <source>
        <strain evidence="12">ZZ-2019</strain>
        <tissue evidence="12">Adductor muscle</tissue>
    </source>
</reference>
<name>A0AA88XWM6_PINIB</name>
<protein>
    <recommendedName>
        <fullName evidence="11">G-protein coupled receptors family 1 profile domain-containing protein</fullName>
    </recommendedName>
</protein>
<evidence type="ECO:0000259" key="11">
    <source>
        <dbReference type="PROSITE" id="PS50262"/>
    </source>
</evidence>
<proteinExistence type="inferred from homology"/>
<dbReference type="PANTHER" id="PTHR24243:SF208">
    <property type="entry name" value="PYROKININ-1 RECEPTOR"/>
    <property type="match status" value="1"/>
</dbReference>
<evidence type="ECO:0000256" key="8">
    <source>
        <dbReference type="RuleBase" id="RU000688"/>
    </source>
</evidence>
<organism evidence="12 13">
    <name type="scientific">Pinctada imbricata</name>
    <name type="common">Atlantic pearl-oyster</name>
    <name type="synonym">Pinctada martensii</name>
    <dbReference type="NCBI Taxonomy" id="66713"/>
    <lineage>
        <taxon>Eukaryota</taxon>
        <taxon>Metazoa</taxon>
        <taxon>Spiralia</taxon>
        <taxon>Lophotrochozoa</taxon>
        <taxon>Mollusca</taxon>
        <taxon>Bivalvia</taxon>
        <taxon>Autobranchia</taxon>
        <taxon>Pteriomorphia</taxon>
        <taxon>Pterioida</taxon>
        <taxon>Pterioidea</taxon>
        <taxon>Pteriidae</taxon>
        <taxon>Pinctada</taxon>
    </lineage>
</organism>
<dbReference type="InterPro" id="IPR000276">
    <property type="entry name" value="GPCR_Rhodpsn"/>
</dbReference>
<keyword evidence="5 10" id="KW-0472">Membrane</keyword>
<dbReference type="PRINTS" id="PR00237">
    <property type="entry name" value="GPCRRHODOPSN"/>
</dbReference>
<dbReference type="AlphaFoldDB" id="A0AA88XWM6"/>
<evidence type="ECO:0000256" key="2">
    <source>
        <dbReference type="ARBA" id="ARBA00022692"/>
    </source>
</evidence>
<evidence type="ECO:0000256" key="7">
    <source>
        <dbReference type="ARBA" id="ARBA00023224"/>
    </source>
</evidence>
<keyword evidence="13" id="KW-1185">Reference proteome</keyword>
<feature type="domain" description="G-protein coupled receptors family 1 profile" evidence="11">
    <location>
        <begin position="53"/>
        <end position="395"/>
    </location>
</feature>
<dbReference type="GO" id="GO:0016020">
    <property type="term" value="C:membrane"/>
    <property type="evidence" value="ECO:0007669"/>
    <property type="project" value="UniProtKB-SubCell"/>
</dbReference>
<evidence type="ECO:0000313" key="13">
    <source>
        <dbReference type="Proteomes" id="UP001186944"/>
    </source>
</evidence>
<dbReference type="SUPFAM" id="SSF81321">
    <property type="entry name" value="Family A G protein-coupled receptor-like"/>
    <property type="match status" value="1"/>
</dbReference>
<dbReference type="PROSITE" id="PS00237">
    <property type="entry name" value="G_PROTEIN_RECEP_F1_1"/>
    <property type="match status" value="1"/>
</dbReference>
<sequence length="420" mass="47877">MESTVTYDWTIMNGSIEISGSDAILKQLNKEKVAVLLPVIIILCIFMTAGIIGNLIVFYVYYFRMKKTPSHYFILFLAMLDLVSCCIGMPSELGDLLQPLTFSSPDACRFLRFVLCFVVISSGITLICVAFDRYYKVCKPLKGFPVFKVKLLCGVSFFIGLVLSWPSVVLYGVRTVETKVPGLNGTECSTSDAMIGTPLPVIYHVTLMAAFVVTFIVFVVLYSRIGLEIHRRKKMAIQRSTSSYSDFAKRREMTNSSMLSEEDSTSAISDEDHRTRKTAVRKMSSTQSNQLLVRCNSANQDTETYLTSPSGTLTKSDKLLVKRRKKSPFRSIRTTYIFLAVFIAFIVSYVPYLICNVLRFTKVFFHELNSNTEEIIYNLLVRSYFISNFVNPIIYSVLNKNFRVECRKIALRFVRRFRSQ</sequence>
<feature type="transmembrane region" description="Helical" evidence="10">
    <location>
        <begin position="334"/>
        <end position="355"/>
    </location>
</feature>
<dbReference type="GO" id="GO:0004930">
    <property type="term" value="F:G protein-coupled receptor activity"/>
    <property type="evidence" value="ECO:0007669"/>
    <property type="project" value="UniProtKB-KW"/>
</dbReference>
<comment type="caution">
    <text evidence="12">The sequence shown here is derived from an EMBL/GenBank/DDBJ whole genome shotgun (WGS) entry which is preliminary data.</text>
</comment>
<keyword evidence="4 8" id="KW-0297">G-protein coupled receptor</keyword>
<feature type="region of interest" description="Disordered" evidence="9">
    <location>
        <begin position="255"/>
        <end position="287"/>
    </location>
</feature>
<accession>A0AA88XWM6</accession>
<gene>
    <name evidence="12" type="ORF">FSP39_013315</name>
</gene>
<dbReference type="EMBL" id="VSWD01000009">
    <property type="protein sequence ID" value="KAK3093257.1"/>
    <property type="molecule type" value="Genomic_DNA"/>
</dbReference>
<feature type="transmembrane region" description="Helical" evidence="10">
    <location>
        <begin position="151"/>
        <end position="173"/>
    </location>
</feature>
<feature type="transmembrane region" description="Helical" evidence="10">
    <location>
        <begin position="201"/>
        <end position="225"/>
    </location>
</feature>
<evidence type="ECO:0000313" key="12">
    <source>
        <dbReference type="EMBL" id="KAK3093257.1"/>
    </source>
</evidence>
<evidence type="ECO:0000256" key="4">
    <source>
        <dbReference type="ARBA" id="ARBA00023040"/>
    </source>
</evidence>
<keyword evidence="2 8" id="KW-0812">Transmembrane</keyword>
<keyword evidence="6 8" id="KW-0675">Receptor</keyword>
<comment type="similarity">
    <text evidence="8">Belongs to the G-protein coupled receptor 1 family.</text>
</comment>
<feature type="transmembrane region" description="Helical" evidence="10">
    <location>
        <begin position="375"/>
        <end position="398"/>
    </location>
</feature>
<evidence type="ECO:0000256" key="6">
    <source>
        <dbReference type="ARBA" id="ARBA00023170"/>
    </source>
</evidence>
<evidence type="ECO:0000256" key="9">
    <source>
        <dbReference type="SAM" id="MobiDB-lite"/>
    </source>
</evidence>
<dbReference type="Gene3D" id="1.20.1070.10">
    <property type="entry name" value="Rhodopsin 7-helix transmembrane proteins"/>
    <property type="match status" value="1"/>
</dbReference>
<feature type="transmembrane region" description="Helical" evidence="10">
    <location>
        <begin position="35"/>
        <end position="60"/>
    </location>
</feature>
<comment type="subcellular location">
    <subcellularLocation>
        <location evidence="1">Membrane</location>
        <topology evidence="1">Multi-pass membrane protein</topology>
    </subcellularLocation>
</comment>
<dbReference type="Proteomes" id="UP001186944">
    <property type="component" value="Unassembled WGS sequence"/>
</dbReference>
<keyword evidence="3 10" id="KW-1133">Transmembrane helix</keyword>
<evidence type="ECO:0000256" key="10">
    <source>
        <dbReference type="SAM" id="Phobius"/>
    </source>
</evidence>